<keyword evidence="2" id="KW-1185">Reference proteome</keyword>
<accession>A0A6A5UII0</accession>
<name>A0A6A5UII0_9PLEO</name>
<protein>
    <submittedName>
        <fullName evidence="1">Uncharacterized protein</fullName>
    </submittedName>
</protein>
<evidence type="ECO:0000313" key="1">
    <source>
        <dbReference type="EMBL" id="KAF1964464.1"/>
    </source>
</evidence>
<reference evidence="1" key="1">
    <citation type="journal article" date="2020" name="Stud. Mycol.">
        <title>101 Dothideomycetes genomes: a test case for predicting lifestyles and emergence of pathogens.</title>
        <authorList>
            <person name="Haridas S."/>
            <person name="Albert R."/>
            <person name="Binder M."/>
            <person name="Bloem J."/>
            <person name="Labutti K."/>
            <person name="Salamov A."/>
            <person name="Andreopoulos B."/>
            <person name="Baker S."/>
            <person name="Barry K."/>
            <person name="Bills G."/>
            <person name="Bluhm B."/>
            <person name="Cannon C."/>
            <person name="Castanera R."/>
            <person name="Culley D."/>
            <person name="Daum C."/>
            <person name="Ezra D."/>
            <person name="Gonzalez J."/>
            <person name="Henrissat B."/>
            <person name="Kuo A."/>
            <person name="Liang C."/>
            <person name="Lipzen A."/>
            <person name="Lutzoni F."/>
            <person name="Magnuson J."/>
            <person name="Mondo S."/>
            <person name="Nolan M."/>
            <person name="Ohm R."/>
            <person name="Pangilinan J."/>
            <person name="Park H.-J."/>
            <person name="Ramirez L."/>
            <person name="Alfaro M."/>
            <person name="Sun H."/>
            <person name="Tritt A."/>
            <person name="Yoshinaga Y."/>
            <person name="Zwiers L.-H."/>
            <person name="Turgeon B."/>
            <person name="Goodwin S."/>
            <person name="Spatafora J."/>
            <person name="Crous P."/>
            <person name="Grigoriev I."/>
        </authorList>
    </citation>
    <scope>NUCLEOTIDE SEQUENCE</scope>
    <source>
        <strain evidence="1">CBS 107.79</strain>
    </source>
</reference>
<organism evidence="1 2">
    <name type="scientific">Bimuria novae-zelandiae CBS 107.79</name>
    <dbReference type="NCBI Taxonomy" id="1447943"/>
    <lineage>
        <taxon>Eukaryota</taxon>
        <taxon>Fungi</taxon>
        <taxon>Dikarya</taxon>
        <taxon>Ascomycota</taxon>
        <taxon>Pezizomycotina</taxon>
        <taxon>Dothideomycetes</taxon>
        <taxon>Pleosporomycetidae</taxon>
        <taxon>Pleosporales</taxon>
        <taxon>Massarineae</taxon>
        <taxon>Didymosphaeriaceae</taxon>
        <taxon>Bimuria</taxon>
    </lineage>
</organism>
<dbReference type="AlphaFoldDB" id="A0A6A5UII0"/>
<dbReference type="EMBL" id="ML976787">
    <property type="protein sequence ID" value="KAF1964464.1"/>
    <property type="molecule type" value="Genomic_DNA"/>
</dbReference>
<proteinExistence type="predicted"/>
<evidence type="ECO:0000313" key="2">
    <source>
        <dbReference type="Proteomes" id="UP000800036"/>
    </source>
</evidence>
<sequence length="54" mass="5655">MKVHTRGPPTRCLHDLSACFHAHLIASLLGLITVHQLGGLAFTHGVVGVLCPAS</sequence>
<gene>
    <name evidence="1" type="ORF">BU23DRAFT_62242</name>
</gene>
<dbReference type="Proteomes" id="UP000800036">
    <property type="component" value="Unassembled WGS sequence"/>
</dbReference>